<dbReference type="EMBL" id="BNDS01000010">
    <property type="protein sequence ID" value="GHH99047.1"/>
    <property type="molecule type" value="Genomic_DNA"/>
</dbReference>
<sequence length="72" mass="8375">MSEYQQFLSERDKIDFYIQKGYRIHQVKEHLNGATVEFIHPKGNVSETLLIGNANARKYFSSLLMKQKQAGK</sequence>
<proteinExistence type="predicted"/>
<dbReference type="RefSeq" id="WP_191273446.1">
    <property type="nucleotide sequence ID" value="NZ_BNDS01000010.1"/>
</dbReference>
<reference evidence="1 2" key="1">
    <citation type="journal article" date="2022" name="Int. J. Syst. Evol. Microbiol.">
        <title>Neobacillus kokaensis sp. nov., isolated from soil.</title>
        <authorList>
            <person name="Yuki K."/>
            <person name="Matsubara H."/>
            <person name="Yamaguchi S."/>
        </authorList>
    </citation>
    <scope>NUCLEOTIDE SEQUENCE [LARGE SCALE GENOMIC DNA]</scope>
    <source>
        <strain evidence="1 2">LOB 377</strain>
    </source>
</reference>
<accession>A0ABQ3N2Y1</accession>
<organism evidence="1 2">
    <name type="scientific">Neobacillus kokaensis</name>
    <dbReference type="NCBI Taxonomy" id="2759023"/>
    <lineage>
        <taxon>Bacteria</taxon>
        <taxon>Bacillati</taxon>
        <taxon>Bacillota</taxon>
        <taxon>Bacilli</taxon>
        <taxon>Bacillales</taxon>
        <taxon>Bacillaceae</taxon>
        <taxon>Neobacillus</taxon>
    </lineage>
</organism>
<gene>
    <name evidence="1" type="ORF">AM1BK_25900</name>
</gene>
<evidence type="ECO:0000313" key="1">
    <source>
        <dbReference type="EMBL" id="GHH99047.1"/>
    </source>
</evidence>
<keyword evidence="2" id="KW-1185">Reference proteome</keyword>
<comment type="caution">
    <text evidence="1">The sequence shown here is derived from an EMBL/GenBank/DDBJ whole genome shotgun (WGS) entry which is preliminary data.</text>
</comment>
<name>A0ABQ3N2Y1_9BACI</name>
<evidence type="ECO:0000313" key="2">
    <source>
        <dbReference type="Proteomes" id="UP000637074"/>
    </source>
</evidence>
<dbReference type="Proteomes" id="UP000637074">
    <property type="component" value="Unassembled WGS sequence"/>
</dbReference>
<protein>
    <submittedName>
        <fullName evidence="1">Uncharacterized protein</fullName>
    </submittedName>
</protein>